<reference evidence="2 3" key="1">
    <citation type="submission" date="2015-09" db="EMBL/GenBank/DDBJ databases">
        <authorList>
            <consortium name="Pathogen Informatics"/>
        </authorList>
    </citation>
    <scope>NUCLEOTIDE SEQUENCE [LARGE SCALE GENOMIC DNA]</scope>
    <source>
        <strain evidence="2 3">2789STDY5834861</strain>
    </source>
</reference>
<dbReference type="InterPro" id="IPR013762">
    <property type="entry name" value="Integrase-like_cat_sf"/>
</dbReference>
<dbReference type="SUPFAM" id="SSF56349">
    <property type="entry name" value="DNA breaking-rejoining enzymes"/>
    <property type="match status" value="1"/>
</dbReference>
<dbReference type="Gene3D" id="1.10.443.10">
    <property type="entry name" value="Intergrase catalytic core"/>
    <property type="match status" value="1"/>
</dbReference>
<dbReference type="GO" id="GO:0003677">
    <property type="term" value="F:DNA binding"/>
    <property type="evidence" value="ECO:0007669"/>
    <property type="project" value="InterPro"/>
</dbReference>
<evidence type="ECO:0008006" key="4">
    <source>
        <dbReference type="Google" id="ProtNLM"/>
    </source>
</evidence>
<sequence>METNPEGTAQTYIFLVDNQDIALNIVMSGYQALCLVQEDDGYYFSADSFIEEMRAIQFTGSCQCAYHYVASCSVKWVNDKLLTFFKDAGLDGKAGWQLFKEKEYLGKLDNQKEVEKLLEQYILRFERNPKEEPELSRFHLFDAKGNVKGVRDMEIVDYLVENMKNREIHVGGQLVYYEGDEGYCFHDSETKTDAGIRDIPMTQMVYDAFRKQRELNLMPSISSHTLRHTGCTRLGENNVNPKVMQYVMGCWMSSGHPFSTDRSGAKNIQMHRLQ</sequence>
<gene>
    <name evidence="2" type="ORF">ERS852476_01613</name>
</gene>
<dbReference type="GO" id="GO:0015074">
    <property type="term" value="P:DNA integration"/>
    <property type="evidence" value="ECO:0007669"/>
    <property type="project" value="InterPro"/>
</dbReference>
<dbReference type="InterPro" id="IPR011010">
    <property type="entry name" value="DNA_brk_join_enz"/>
</dbReference>
<organism evidence="2 3">
    <name type="scientific">Blautia obeum</name>
    <dbReference type="NCBI Taxonomy" id="40520"/>
    <lineage>
        <taxon>Bacteria</taxon>
        <taxon>Bacillati</taxon>
        <taxon>Bacillota</taxon>
        <taxon>Clostridia</taxon>
        <taxon>Lachnospirales</taxon>
        <taxon>Lachnospiraceae</taxon>
        <taxon>Blautia</taxon>
    </lineage>
</organism>
<dbReference type="AlphaFoldDB" id="A0A174BGK4"/>
<evidence type="ECO:0000313" key="2">
    <source>
        <dbReference type="EMBL" id="CUN99794.1"/>
    </source>
</evidence>
<protein>
    <recommendedName>
        <fullName evidence="4">Tyr recombinase domain-containing protein</fullName>
    </recommendedName>
</protein>
<proteinExistence type="predicted"/>
<dbReference type="Proteomes" id="UP000095645">
    <property type="component" value="Unassembled WGS sequence"/>
</dbReference>
<accession>A0A174BGK4</accession>
<dbReference type="GO" id="GO:0006310">
    <property type="term" value="P:DNA recombination"/>
    <property type="evidence" value="ECO:0007669"/>
    <property type="project" value="UniProtKB-KW"/>
</dbReference>
<keyword evidence="1" id="KW-0233">DNA recombination</keyword>
<evidence type="ECO:0000256" key="1">
    <source>
        <dbReference type="ARBA" id="ARBA00023172"/>
    </source>
</evidence>
<dbReference type="EMBL" id="CYZP01000012">
    <property type="protein sequence ID" value="CUN99794.1"/>
    <property type="molecule type" value="Genomic_DNA"/>
</dbReference>
<name>A0A174BGK4_9FIRM</name>
<evidence type="ECO:0000313" key="3">
    <source>
        <dbReference type="Proteomes" id="UP000095645"/>
    </source>
</evidence>